<dbReference type="SUPFAM" id="SSF101936">
    <property type="entry name" value="DNA-binding pseudobarrel domain"/>
    <property type="match status" value="1"/>
</dbReference>
<dbReference type="Pfam" id="PF02362">
    <property type="entry name" value="B3"/>
    <property type="match status" value="1"/>
</dbReference>
<keyword evidence="2" id="KW-0238">DNA-binding</keyword>
<feature type="compositionally biased region" description="Polar residues" evidence="5">
    <location>
        <begin position="121"/>
        <end position="151"/>
    </location>
</feature>
<dbReference type="EMBL" id="JALJOQ010000070">
    <property type="protein sequence ID" value="KAK9802643.1"/>
    <property type="molecule type" value="Genomic_DNA"/>
</dbReference>
<name>A0AAW1P250_9CHLO</name>
<comment type="caution">
    <text evidence="7">The sequence shown here is derived from an EMBL/GenBank/DDBJ whole genome shotgun (WGS) entry which is preliminary data.</text>
</comment>
<dbReference type="AlphaFoldDB" id="A0AAW1P250"/>
<organism evidence="7 8">
    <name type="scientific">Symbiochloris irregularis</name>
    <dbReference type="NCBI Taxonomy" id="706552"/>
    <lineage>
        <taxon>Eukaryota</taxon>
        <taxon>Viridiplantae</taxon>
        <taxon>Chlorophyta</taxon>
        <taxon>core chlorophytes</taxon>
        <taxon>Trebouxiophyceae</taxon>
        <taxon>Trebouxiales</taxon>
        <taxon>Trebouxiaceae</taxon>
        <taxon>Symbiochloris</taxon>
    </lineage>
</organism>
<dbReference type="InterPro" id="IPR015300">
    <property type="entry name" value="DNA-bd_pseudobarrel_sf"/>
</dbReference>
<keyword evidence="8" id="KW-1185">Reference proteome</keyword>
<evidence type="ECO:0000256" key="2">
    <source>
        <dbReference type="ARBA" id="ARBA00023125"/>
    </source>
</evidence>
<evidence type="ECO:0000256" key="1">
    <source>
        <dbReference type="ARBA" id="ARBA00023015"/>
    </source>
</evidence>
<dbReference type="InterPro" id="IPR003340">
    <property type="entry name" value="B3_DNA-bd"/>
</dbReference>
<dbReference type="CDD" id="cd10017">
    <property type="entry name" value="B3_DNA"/>
    <property type="match status" value="1"/>
</dbReference>
<evidence type="ECO:0000256" key="4">
    <source>
        <dbReference type="ARBA" id="ARBA00023242"/>
    </source>
</evidence>
<dbReference type="Proteomes" id="UP001465755">
    <property type="component" value="Unassembled WGS sequence"/>
</dbReference>
<accession>A0AAW1P250</accession>
<sequence>MLVDQPGYLAQCRLTADATQLLLQGSGKEATVIDGQGKSWTIVCLQTPNGAAFLTGPGWKGLVQAWKLQLGDELAFERRQDGQKAPAVHVSILRQGKELHLPGSNAASAAPASPRDPRFIVSNNDDSNSPSTAHQQADQGASPMRSMSGTPRTADGKQAANAGMPRQFAMLQFPPQRELMIDSA</sequence>
<evidence type="ECO:0000256" key="3">
    <source>
        <dbReference type="ARBA" id="ARBA00023163"/>
    </source>
</evidence>
<dbReference type="PROSITE" id="PS50863">
    <property type="entry name" value="B3"/>
    <property type="match status" value="1"/>
</dbReference>
<evidence type="ECO:0000313" key="8">
    <source>
        <dbReference type="Proteomes" id="UP001465755"/>
    </source>
</evidence>
<protein>
    <recommendedName>
        <fullName evidence="6">TF-B3 domain-containing protein</fullName>
    </recommendedName>
</protein>
<proteinExistence type="predicted"/>
<evidence type="ECO:0000256" key="5">
    <source>
        <dbReference type="SAM" id="MobiDB-lite"/>
    </source>
</evidence>
<feature type="domain" description="TF-B3" evidence="6">
    <location>
        <begin position="1"/>
        <end position="96"/>
    </location>
</feature>
<dbReference type="GO" id="GO:0003677">
    <property type="term" value="F:DNA binding"/>
    <property type="evidence" value="ECO:0007669"/>
    <property type="project" value="UniProtKB-KW"/>
</dbReference>
<dbReference type="Gene3D" id="2.40.330.10">
    <property type="entry name" value="DNA-binding pseudobarrel domain"/>
    <property type="match status" value="1"/>
</dbReference>
<keyword evidence="1" id="KW-0805">Transcription regulation</keyword>
<keyword evidence="4" id="KW-0539">Nucleus</keyword>
<feature type="region of interest" description="Disordered" evidence="5">
    <location>
        <begin position="102"/>
        <end position="184"/>
    </location>
</feature>
<reference evidence="7 8" key="1">
    <citation type="journal article" date="2024" name="Nat. Commun.">
        <title>Phylogenomics reveals the evolutionary origins of lichenization in chlorophyte algae.</title>
        <authorList>
            <person name="Puginier C."/>
            <person name="Libourel C."/>
            <person name="Otte J."/>
            <person name="Skaloud P."/>
            <person name="Haon M."/>
            <person name="Grisel S."/>
            <person name="Petersen M."/>
            <person name="Berrin J.G."/>
            <person name="Delaux P.M."/>
            <person name="Dal Grande F."/>
            <person name="Keller J."/>
        </authorList>
    </citation>
    <scope>NUCLEOTIDE SEQUENCE [LARGE SCALE GENOMIC DNA]</scope>
    <source>
        <strain evidence="7 8">SAG 2036</strain>
    </source>
</reference>
<evidence type="ECO:0000259" key="6">
    <source>
        <dbReference type="PROSITE" id="PS50863"/>
    </source>
</evidence>
<keyword evidence="3" id="KW-0804">Transcription</keyword>
<gene>
    <name evidence="7" type="ORF">WJX73_010335</name>
</gene>
<evidence type="ECO:0000313" key="7">
    <source>
        <dbReference type="EMBL" id="KAK9802643.1"/>
    </source>
</evidence>